<gene>
    <name evidence="1" type="ORF">BBBOND_0001320</name>
</gene>
<organism evidence="1">
    <name type="scientific">Babesia bigemina</name>
    <dbReference type="NCBI Taxonomy" id="5866"/>
    <lineage>
        <taxon>Eukaryota</taxon>
        <taxon>Sar</taxon>
        <taxon>Alveolata</taxon>
        <taxon>Apicomplexa</taxon>
        <taxon>Aconoidasida</taxon>
        <taxon>Piroplasmida</taxon>
        <taxon>Babesiidae</taxon>
        <taxon>Babesia</taxon>
    </lineage>
</organism>
<sequence length="242" mass="26230">MLISLGHLAGQLGAFVGESESVKKAVENAIIVVINSNEELKKLYSSHVTNLSESVRSGDQAGDTGEIKMLTNEITSQITETKRLIDSLNNPLNHSLPSPSPSADSAKLHSKLEALKKVEKLCGFYENSNNQQNDPKNLLENLCTGLETFLGFNSASKGYNGTGIVYSDLDRLCDGVMGFLSGVLGAVKDDEAVKTYDNYMDKKLSEVLKEVNKNIGTGRTGLVDAVAAVKEWWRGMKSVDDL</sequence>
<dbReference type="OrthoDB" id="366938at2759"/>
<dbReference type="GeneID" id="24561707"/>
<dbReference type="AlphaFoldDB" id="A0A061BJ26"/>
<dbReference type="EMBL" id="LK054926">
    <property type="protein sequence ID" value="CDR71481.1"/>
    <property type="molecule type" value="Genomic_DNA"/>
</dbReference>
<name>A0A061BJ26_BABBI</name>
<dbReference type="VEuPathDB" id="PiroplasmaDB:BBBOND_0001320"/>
<evidence type="ECO:0000313" key="1">
    <source>
        <dbReference type="EMBL" id="CDR71481.1"/>
    </source>
</evidence>
<protein>
    <submittedName>
        <fullName evidence="1">Uncharacterized protein</fullName>
    </submittedName>
</protein>
<reference evidence="1" key="1">
    <citation type="journal article" date="2014" name="Nucleic Acids Res.">
        <title>The evolutionary dynamics of variant antigen genes in Babesia reveal a history of genomic innovation underlying host-parasite interaction.</title>
        <authorList>
            <person name="Jackson A.P."/>
            <person name="Otto T.D."/>
            <person name="Darby A."/>
            <person name="Ramaprasad A."/>
            <person name="Xia D."/>
            <person name="Echaide I.E."/>
            <person name="Farber M."/>
            <person name="Gahlot S."/>
            <person name="Gamble J."/>
            <person name="Gupta D."/>
            <person name="Gupta Y."/>
            <person name="Jackson L."/>
            <person name="Malandrin L."/>
            <person name="Malas T.B."/>
            <person name="Moussa E."/>
            <person name="Nair M."/>
            <person name="Reid AJ."/>
            <person name="Sanders M."/>
            <person name="Sharma J."/>
            <person name="Tracey A."/>
            <person name="Quail M.A."/>
            <person name="Weir W."/>
            <person name="Wastling J.M."/>
            <person name="Hall N."/>
            <person name="Willadsen P."/>
            <person name="Lingelbach K."/>
            <person name="Shiels B."/>
            <person name="Tait A."/>
            <person name="Berriman M."/>
            <person name="Allred D.R."/>
            <person name="Pain A."/>
        </authorList>
    </citation>
    <scope>NUCLEOTIDE SEQUENCE</scope>
    <source>
        <strain evidence="1">Bond</strain>
    </source>
</reference>
<reference evidence="1" key="2">
    <citation type="submission" date="2014-06" db="EMBL/GenBank/DDBJ databases">
        <authorList>
            <person name="Aslett M."/>
            <person name="De Silva Nishadi"/>
        </authorList>
    </citation>
    <scope>NUCLEOTIDE SEQUENCE</scope>
    <source>
        <strain evidence="1">Bond</strain>
    </source>
</reference>
<proteinExistence type="predicted"/>
<dbReference type="RefSeq" id="XP_012770427.1">
    <property type="nucleotide sequence ID" value="XM_012914973.1"/>
</dbReference>
<accession>A0A061BJ26</accession>
<dbReference type="KEGG" id="bbig:BBBOND_0001320"/>